<proteinExistence type="predicted"/>
<sequence length="277" mass="28850">MKNDDEETTVPTTPNNPDTMLIARPLKPRRLSIATTASGSFSCSLDADGGWATPQTSVGLEEVALTEDRQDRDLRELRDLRVDPLRGNRALGTPTAGHAPVSPFYETWPGPPKTMPPSPGYMQRPPLLSSGPPTPHTGDASQRRGFAEEEDILTGTALKLLAMLLSGPAIPALPPCGCYGGLLVSSAISEGLGLQAAEAAKAAAEGHGDKPVKVLLPRYPDLPGLVGDHTKPAKLPDPDAPVPSAPPTPGPWPPTPPGPPLVLPPPGAAMPPPVVPR</sequence>
<evidence type="ECO:0000313" key="1">
    <source>
        <dbReference type="EMBL" id="CAK8995527.1"/>
    </source>
</evidence>
<accession>A0ABP0I1X5</accession>
<dbReference type="Proteomes" id="UP001642484">
    <property type="component" value="Unassembled WGS sequence"/>
</dbReference>
<gene>
    <name evidence="1" type="ORF">CCMP2556_LOCUS4057</name>
</gene>
<keyword evidence="2" id="KW-1185">Reference proteome</keyword>
<protein>
    <submittedName>
        <fullName evidence="1">Uncharacterized protein</fullName>
    </submittedName>
</protein>
<name>A0ABP0I1X5_9DINO</name>
<dbReference type="EMBL" id="CAXAMN010001636">
    <property type="protein sequence ID" value="CAK8995527.1"/>
    <property type="molecule type" value="Genomic_DNA"/>
</dbReference>
<evidence type="ECO:0000313" key="2">
    <source>
        <dbReference type="Proteomes" id="UP001642484"/>
    </source>
</evidence>
<reference evidence="1 2" key="1">
    <citation type="submission" date="2024-02" db="EMBL/GenBank/DDBJ databases">
        <authorList>
            <person name="Chen Y."/>
            <person name="Shah S."/>
            <person name="Dougan E. K."/>
            <person name="Thang M."/>
            <person name="Chan C."/>
        </authorList>
    </citation>
    <scope>NUCLEOTIDE SEQUENCE [LARGE SCALE GENOMIC DNA]</scope>
</reference>
<comment type="caution">
    <text evidence="1">The sequence shown here is derived from an EMBL/GenBank/DDBJ whole genome shotgun (WGS) entry which is preliminary data.</text>
</comment>
<organism evidence="1 2">
    <name type="scientific">Durusdinium trenchii</name>
    <dbReference type="NCBI Taxonomy" id="1381693"/>
    <lineage>
        <taxon>Eukaryota</taxon>
        <taxon>Sar</taxon>
        <taxon>Alveolata</taxon>
        <taxon>Dinophyceae</taxon>
        <taxon>Suessiales</taxon>
        <taxon>Symbiodiniaceae</taxon>
        <taxon>Durusdinium</taxon>
    </lineage>
</organism>